<proteinExistence type="predicted"/>
<protein>
    <submittedName>
        <fullName evidence="1">Uncharacterized protein</fullName>
    </submittedName>
</protein>
<comment type="caution">
    <text evidence="1">The sequence shown here is derived from an EMBL/GenBank/DDBJ whole genome shotgun (WGS) entry which is preliminary data.</text>
</comment>
<name>M0IL37_HALMT</name>
<evidence type="ECO:0000313" key="1">
    <source>
        <dbReference type="EMBL" id="ELZ97465.1"/>
    </source>
</evidence>
<dbReference type="EMBL" id="AOLO01000015">
    <property type="protein sequence ID" value="ELZ97465.1"/>
    <property type="molecule type" value="Genomic_DNA"/>
</dbReference>
<dbReference type="Proteomes" id="UP000011603">
    <property type="component" value="Unassembled WGS sequence"/>
</dbReference>
<keyword evidence="2" id="KW-1185">Reference proteome</keyword>
<organism evidence="1 2">
    <name type="scientific">Haloferax mediterranei (strain ATCC 33500 / DSM 1411 / JCM 8866 / NBRC 14739 / NCIMB 2177 / R-4)</name>
    <name type="common">Halobacterium mediterranei</name>
    <dbReference type="NCBI Taxonomy" id="523841"/>
    <lineage>
        <taxon>Archaea</taxon>
        <taxon>Methanobacteriati</taxon>
        <taxon>Methanobacteriota</taxon>
        <taxon>Stenosarchaea group</taxon>
        <taxon>Halobacteria</taxon>
        <taxon>Halobacteriales</taxon>
        <taxon>Haloferacaceae</taxon>
        <taxon>Haloferax</taxon>
    </lineage>
</organism>
<gene>
    <name evidence="1" type="ORF">C439_19123</name>
</gene>
<accession>M0IL37</accession>
<evidence type="ECO:0000313" key="2">
    <source>
        <dbReference type="Proteomes" id="UP000011603"/>
    </source>
</evidence>
<sequence length="50" mass="5822">MDYETMVSGTVEEVKDRVKGEHLDIMKLIEAERAGDDRNTLIEWLEKQKA</sequence>
<dbReference type="PATRIC" id="fig|523841.21.peg.3833"/>
<dbReference type="AlphaFoldDB" id="M0IL37"/>
<reference evidence="1 2" key="1">
    <citation type="journal article" date="2014" name="PLoS Genet.">
        <title>Phylogenetically driven sequencing of extremely halophilic archaea reveals strategies for static and dynamic osmo-response.</title>
        <authorList>
            <person name="Becker E.A."/>
            <person name="Seitzer P.M."/>
            <person name="Tritt A."/>
            <person name="Larsen D."/>
            <person name="Krusor M."/>
            <person name="Yao A.I."/>
            <person name="Wu D."/>
            <person name="Madern D."/>
            <person name="Eisen J.A."/>
            <person name="Darling A.E."/>
            <person name="Facciotti M.T."/>
        </authorList>
    </citation>
    <scope>NUCLEOTIDE SEQUENCE [LARGE SCALE GENOMIC DNA]</scope>
    <source>
        <strain evidence="2">ATCC 33500 / DSM 1411 / JCM 8866 / NBRC 14739 / NCIMB 2177 / R-4</strain>
    </source>
</reference>
<dbReference type="GeneID" id="54852586"/>
<dbReference type="RefSeq" id="WP_004061043.1">
    <property type="nucleotide sequence ID" value="NC_017944.1"/>
</dbReference>
<dbReference type="OrthoDB" id="384759at2157"/>